<feature type="transmembrane region" description="Helical" evidence="1">
    <location>
        <begin position="6"/>
        <end position="27"/>
    </location>
</feature>
<gene>
    <name evidence="2" type="ORF">Rsw2DRAFT_1234</name>
</gene>
<evidence type="ECO:0000256" key="1">
    <source>
        <dbReference type="SAM" id="Phobius"/>
    </source>
</evidence>
<keyword evidence="1" id="KW-0812">Transmembrane</keyword>
<evidence type="ECO:0000313" key="3">
    <source>
        <dbReference type="Proteomes" id="UP000010121"/>
    </source>
</evidence>
<keyword evidence="3" id="KW-1185">Reference proteome</keyword>
<dbReference type="AlphaFoldDB" id="C8RZK6"/>
<name>C8RZK6_9RHOB</name>
<organism evidence="2 3">
    <name type="scientific">Rhodobacter ferrooxidans</name>
    <dbReference type="NCBI Taxonomy" id="371731"/>
    <lineage>
        <taxon>Bacteria</taxon>
        <taxon>Pseudomonadati</taxon>
        <taxon>Pseudomonadota</taxon>
        <taxon>Alphaproteobacteria</taxon>
        <taxon>Rhodobacterales</taxon>
        <taxon>Rhodobacter group</taxon>
        <taxon>Rhodobacter</taxon>
    </lineage>
</organism>
<proteinExistence type="predicted"/>
<evidence type="ECO:0000313" key="2">
    <source>
        <dbReference type="EMBL" id="EEW25803.1"/>
    </source>
</evidence>
<dbReference type="RefSeq" id="WP_008029119.1">
    <property type="nucleotide sequence ID" value="NZ_ACYY01000006.1"/>
</dbReference>
<comment type="caution">
    <text evidence="2">The sequence shown here is derived from an EMBL/GenBank/DDBJ whole genome shotgun (WGS) entry which is preliminary data.</text>
</comment>
<protein>
    <submittedName>
        <fullName evidence="2">Uncharacterized protein</fullName>
    </submittedName>
</protein>
<keyword evidence="1" id="KW-0472">Membrane</keyword>
<accession>C8RZK6</accession>
<sequence>MDHAIAFLNFGTLGFFMVLAFVGARVAERRAREGGPKSTLSRDGAAEYLAKAQRVNS</sequence>
<keyword evidence="1" id="KW-1133">Transmembrane helix</keyword>
<reference evidence="2 3" key="1">
    <citation type="submission" date="2009-08" db="EMBL/GenBank/DDBJ databases">
        <title>The draft genome of Rhodobacter sp. SW2.</title>
        <authorList>
            <consortium name="US DOE Joint Genome Institute (JGI-PGF)"/>
            <person name="Lucas S."/>
            <person name="Copeland A."/>
            <person name="Lapidus A."/>
            <person name="Glavina del Rio T."/>
            <person name="Tice H."/>
            <person name="Bruce D."/>
            <person name="Goodwin L."/>
            <person name="Pitluck S."/>
            <person name="Larimer F."/>
            <person name="Land M.L."/>
            <person name="Hauser L."/>
            <person name="Emerson D."/>
        </authorList>
    </citation>
    <scope>NUCLEOTIDE SEQUENCE [LARGE SCALE GENOMIC DNA]</scope>
    <source>
        <strain evidence="2 3">SW2</strain>
    </source>
</reference>
<dbReference type="Proteomes" id="UP000010121">
    <property type="component" value="Unassembled WGS sequence"/>
</dbReference>
<dbReference type="EMBL" id="ACYY01000006">
    <property type="protein sequence ID" value="EEW25803.1"/>
    <property type="molecule type" value="Genomic_DNA"/>
</dbReference>